<evidence type="ECO:0000259" key="5">
    <source>
        <dbReference type="PROSITE" id="PS51855"/>
    </source>
</evidence>
<dbReference type="PATRIC" id="fig|1429043.3.peg.1704"/>
<dbReference type="STRING" id="1429043.X474_08055"/>
<evidence type="ECO:0000313" key="6">
    <source>
        <dbReference type="EMBL" id="KIX14543.1"/>
    </source>
</evidence>
<dbReference type="GO" id="GO:0004643">
    <property type="term" value="F:phosphoribosylaminoimidazolecarboxamide formyltransferase activity"/>
    <property type="evidence" value="ECO:0007669"/>
    <property type="project" value="InterPro"/>
</dbReference>
<evidence type="ECO:0000256" key="1">
    <source>
        <dbReference type="ARBA" id="ARBA00022679"/>
    </source>
</evidence>
<keyword evidence="7" id="KW-1185">Reference proteome</keyword>
<dbReference type="Proteomes" id="UP000032233">
    <property type="component" value="Unassembled WGS sequence"/>
</dbReference>
<keyword evidence="1" id="KW-0808">Transferase</keyword>
<dbReference type="PANTHER" id="PTHR11692">
    <property type="entry name" value="BIFUNCTIONAL PURINE BIOSYNTHESIS PROTEIN PURH"/>
    <property type="match status" value="1"/>
</dbReference>
<proteinExistence type="predicted"/>
<dbReference type="GO" id="GO:0006189">
    <property type="term" value="P:'de novo' IMP biosynthetic process"/>
    <property type="evidence" value="ECO:0007669"/>
    <property type="project" value="TreeGrafter"/>
</dbReference>
<name>A0A0D2HVZ9_9BACT</name>
<dbReference type="FunFam" id="3.40.50.1380:FF:000001">
    <property type="entry name" value="Bifunctional purine biosynthesis protein PurH"/>
    <property type="match status" value="1"/>
</dbReference>
<protein>
    <submittedName>
        <fullName evidence="6">IMP cyclohydrolase</fullName>
    </submittedName>
</protein>
<dbReference type="Pfam" id="PF02142">
    <property type="entry name" value="MGS"/>
    <property type="match status" value="1"/>
</dbReference>
<dbReference type="AlphaFoldDB" id="A0A0D2HVZ9"/>
<comment type="caution">
    <text evidence="6">The sequence shown here is derived from an EMBL/GenBank/DDBJ whole genome shotgun (WGS) entry which is preliminary data.</text>
</comment>
<dbReference type="PROSITE" id="PS51855">
    <property type="entry name" value="MGS"/>
    <property type="match status" value="1"/>
</dbReference>
<sequence>MERKIMRALLSVTDKSGLDVFAKGLAEMGVGIISTGGTAKMLRGSGVDVTDVSEVTGFPEMLDGRVKTLHPRVHGAILARRDDSSHRAQLGEHHIATIDLVCVNLYAFESTIAKPGCTFSDAIENIDIGGPCLIRAAAKNHADVTVVTDPADYQAVLDEMKENKGSVSDKTRRKLAAKAFRLTNGYDGAIADYLEAQSK</sequence>
<reference evidence="6 7" key="1">
    <citation type="submission" date="2013-11" db="EMBL/GenBank/DDBJ databases">
        <title>Metagenomic analysis of a methanogenic consortium involved in long chain n-alkane degradation.</title>
        <authorList>
            <person name="Davidova I.A."/>
            <person name="Callaghan A.V."/>
            <person name="Wawrik B."/>
            <person name="Pruitt S."/>
            <person name="Marks C."/>
            <person name="Duncan K.E."/>
            <person name="Suflita J.M."/>
        </authorList>
    </citation>
    <scope>NUCLEOTIDE SEQUENCE [LARGE SCALE GENOMIC DNA]</scope>
    <source>
        <strain evidence="6 7">SPR</strain>
    </source>
</reference>
<dbReference type="InterPro" id="IPR036914">
    <property type="entry name" value="MGS-like_dom_sf"/>
</dbReference>
<dbReference type="EMBL" id="AZAC01000010">
    <property type="protein sequence ID" value="KIX14543.1"/>
    <property type="molecule type" value="Genomic_DNA"/>
</dbReference>
<gene>
    <name evidence="6" type="ORF">X474_08055</name>
</gene>
<dbReference type="GO" id="GO:0003937">
    <property type="term" value="F:IMP cyclohydrolase activity"/>
    <property type="evidence" value="ECO:0007669"/>
    <property type="project" value="InterPro"/>
</dbReference>
<organism evidence="6 7">
    <name type="scientific">Dethiosulfatarculus sandiegensis</name>
    <dbReference type="NCBI Taxonomy" id="1429043"/>
    <lineage>
        <taxon>Bacteria</taxon>
        <taxon>Pseudomonadati</taxon>
        <taxon>Thermodesulfobacteriota</taxon>
        <taxon>Desulfarculia</taxon>
        <taxon>Desulfarculales</taxon>
        <taxon>Desulfarculaceae</taxon>
        <taxon>Dethiosulfatarculus</taxon>
    </lineage>
</organism>
<keyword evidence="3 6" id="KW-0378">Hydrolase</keyword>
<evidence type="ECO:0000256" key="3">
    <source>
        <dbReference type="ARBA" id="ARBA00022801"/>
    </source>
</evidence>
<dbReference type="InterPro" id="IPR002695">
    <property type="entry name" value="PurH-like"/>
</dbReference>
<keyword evidence="4" id="KW-0511">Multifunctional enzyme</keyword>
<accession>A0A0D2HVZ9</accession>
<dbReference type="InParanoid" id="A0A0D2HVZ9"/>
<dbReference type="InterPro" id="IPR011607">
    <property type="entry name" value="MGS-like_dom"/>
</dbReference>
<dbReference type="SMART" id="SM00851">
    <property type="entry name" value="MGS"/>
    <property type="match status" value="1"/>
</dbReference>
<keyword evidence="2" id="KW-0658">Purine biosynthesis</keyword>
<dbReference type="OrthoDB" id="9802065at2"/>
<dbReference type="PANTHER" id="PTHR11692:SF0">
    <property type="entry name" value="BIFUNCTIONAL PURINE BIOSYNTHESIS PROTEIN ATIC"/>
    <property type="match status" value="1"/>
</dbReference>
<dbReference type="SUPFAM" id="SSF52335">
    <property type="entry name" value="Methylglyoxal synthase-like"/>
    <property type="match status" value="1"/>
</dbReference>
<dbReference type="Pfam" id="PF01808">
    <property type="entry name" value="AICARFT_IMPCHas"/>
    <property type="match status" value="1"/>
</dbReference>
<dbReference type="CDD" id="cd01421">
    <property type="entry name" value="IMPCH"/>
    <property type="match status" value="1"/>
</dbReference>
<evidence type="ECO:0000256" key="4">
    <source>
        <dbReference type="ARBA" id="ARBA00023268"/>
    </source>
</evidence>
<evidence type="ECO:0000313" key="7">
    <source>
        <dbReference type="Proteomes" id="UP000032233"/>
    </source>
</evidence>
<feature type="domain" description="MGS-like" evidence="5">
    <location>
        <begin position="1"/>
        <end position="148"/>
    </location>
</feature>
<dbReference type="Gene3D" id="3.40.50.1380">
    <property type="entry name" value="Methylglyoxal synthase-like domain"/>
    <property type="match status" value="1"/>
</dbReference>
<evidence type="ECO:0000256" key="2">
    <source>
        <dbReference type="ARBA" id="ARBA00022755"/>
    </source>
</evidence>
<dbReference type="GO" id="GO:0005829">
    <property type="term" value="C:cytosol"/>
    <property type="evidence" value="ECO:0007669"/>
    <property type="project" value="TreeGrafter"/>
</dbReference>